<reference evidence="1" key="1">
    <citation type="journal article" date="2020" name="Microb. Genom.">
        <title>Genetic diversity of clinical and environmental Mucorales isolates obtained from an investigation of mucormycosis cases among solid organ transplant recipients.</title>
        <authorList>
            <person name="Nguyen M.H."/>
            <person name="Kaul D."/>
            <person name="Muto C."/>
            <person name="Cheng S.J."/>
            <person name="Richter R.A."/>
            <person name="Bruno V.M."/>
            <person name="Liu G."/>
            <person name="Beyhan S."/>
            <person name="Sundermann A.J."/>
            <person name="Mounaud S."/>
            <person name="Pasculle A.W."/>
            <person name="Nierman W.C."/>
            <person name="Driscoll E."/>
            <person name="Cumbie R."/>
            <person name="Clancy C.J."/>
            <person name="Dupont C.L."/>
        </authorList>
    </citation>
    <scope>NUCLEOTIDE SEQUENCE</scope>
    <source>
        <strain evidence="1">GL11</strain>
    </source>
</reference>
<dbReference type="Proteomes" id="UP000716291">
    <property type="component" value="Unassembled WGS sequence"/>
</dbReference>
<evidence type="ECO:0000313" key="2">
    <source>
        <dbReference type="Proteomes" id="UP000716291"/>
    </source>
</evidence>
<organism evidence="1 2">
    <name type="scientific">Rhizopus oryzae</name>
    <name type="common">Mucormycosis agent</name>
    <name type="synonym">Rhizopus arrhizus var. delemar</name>
    <dbReference type="NCBI Taxonomy" id="64495"/>
    <lineage>
        <taxon>Eukaryota</taxon>
        <taxon>Fungi</taxon>
        <taxon>Fungi incertae sedis</taxon>
        <taxon>Mucoromycota</taxon>
        <taxon>Mucoromycotina</taxon>
        <taxon>Mucoromycetes</taxon>
        <taxon>Mucorales</taxon>
        <taxon>Mucorineae</taxon>
        <taxon>Rhizopodaceae</taxon>
        <taxon>Rhizopus</taxon>
    </lineage>
</organism>
<proteinExistence type="predicted"/>
<dbReference type="AlphaFoldDB" id="A0A9P6XC76"/>
<comment type="caution">
    <text evidence="1">The sequence shown here is derived from an EMBL/GenBank/DDBJ whole genome shotgun (WGS) entry which is preliminary data.</text>
</comment>
<evidence type="ECO:0000313" key="1">
    <source>
        <dbReference type="EMBL" id="KAG1310223.1"/>
    </source>
</evidence>
<dbReference type="EMBL" id="JAANQT010000534">
    <property type="protein sequence ID" value="KAG1310223.1"/>
    <property type="molecule type" value="Genomic_DNA"/>
</dbReference>
<gene>
    <name evidence="1" type="ORF">G6F64_004713</name>
</gene>
<dbReference type="OrthoDB" id="10279297at2759"/>
<protein>
    <submittedName>
        <fullName evidence="1">Uncharacterized protein</fullName>
    </submittedName>
</protein>
<accession>A0A9P6XC76</accession>
<sequence length="141" mass="16609">MTLDDLAAVKVIGKDGFGEPDERDGVDFWLMGCEGRSIQTRDTDTMGIHKKTLRKPVVFKKKRRFGRIRIQLDEPVIRWQRVCWHERHYVRWAFIQRVNRPSQTIQGLISRDVKPERRWIDTDGQIKRAGLGLSTVFHDTH</sequence>
<keyword evidence="2" id="KW-1185">Reference proteome</keyword>
<name>A0A9P6XC76_RHIOR</name>